<dbReference type="EMBL" id="CAKMRJ010005523">
    <property type="protein sequence ID" value="CAH1445496.1"/>
    <property type="molecule type" value="Genomic_DNA"/>
</dbReference>
<keyword evidence="1" id="KW-1133">Transmembrane helix</keyword>
<feature type="transmembrane region" description="Helical" evidence="1">
    <location>
        <begin position="69"/>
        <end position="88"/>
    </location>
</feature>
<accession>A0AAU9P5C2</accession>
<keyword evidence="2" id="KW-0732">Signal</keyword>
<reference evidence="3 4" key="1">
    <citation type="submission" date="2022-01" db="EMBL/GenBank/DDBJ databases">
        <authorList>
            <person name="Xiong W."/>
            <person name="Schranz E."/>
        </authorList>
    </citation>
    <scope>NUCLEOTIDE SEQUENCE [LARGE SCALE GENOMIC DNA]</scope>
</reference>
<evidence type="ECO:0000256" key="1">
    <source>
        <dbReference type="SAM" id="Phobius"/>
    </source>
</evidence>
<organism evidence="3 4">
    <name type="scientific">Lactuca virosa</name>
    <dbReference type="NCBI Taxonomy" id="75947"/>
    <lineage>
        <taxon>Eukaryota</taxon>
        <taxon>Viridiplantae</taxon>
        <taxon>Streptophyta</taxon>
        <taxon>Embryophyta</taxon>
        <taxon>Tracheophyta</taxon>
        <taxon>Spermatophyta</taxon>
        <taxon>Magnoliopsida</taxon>
        <taxon>eudicotyledons</taxon>
        <taxon>Gunneridae</taxon>
        <taxon>Pentapetalae</taxon>
        <taxon>asterids</taxon>
        <taxon>campanulids</taxon>
        <taxon>Asterales</taxon>
        <taxon>Asteraceae</taxon>
        <taxon>Cichorioideae</taxon>
        <taxon>Cichorieae</taxon>
        <taxon>Lactucinae</taxon>
        <taxon>Lactuca</taxon>
    </lineage>
</organism>
<feature type="signal peptide" evidence="2">
    <location>
        <begin position="1"/>
        <end position="22"/>
    </location>
</feature>
<feature type="chain" id="PRO_5043942056" evidence="2">
    <location>
        <begin position="23"/>
        <end position="154"/>
    </location>
</feature>
<keyword evidence="4" id="KW-1185">Reference proteome</keyword>
<comment type="caution">
    <text evidence="3">The sequence shown here is derived from an EMBL/GenBank/DDBJ whole genome shotgun (WGS) entry which is preliminary data.</text>
</comment>
<evidence type="ECO:0000313" key="4">
    <source>
        <dbReference type="Proteomes" id="UP001157418"/>
    </source>
</evidence>
<evidence type="ECO:0000256" key="2">
    <source>
        <dbReference type="SAM" id="SignalP"/>
    </source>
</evidence>
<keyword evidence="1" id="KW-0812">Transmembrane</keyword>
<name>A0AAU9P5C2_9ASTR</name>
<protein>
    <submittedName>
        <fullName evidence="3">Uncharacterized protein</fullName>
    </submittedName>
</protein>
<sequence>MIRVRLGLYPLLNGLLGWTTEATLDGLVIVSQFTIHILEFEKLPVSIQHQRCAQPSSVTLSSLPRTQRLTPPFLISVVLLPLILIAVASQPQVTLKTRFPCLKYPCPNARLPFFLIFQVPTNRFFSPNQQALAKLLPRLIRRIIFDGSRFRIKW</sequence>
<keyword evidence="1" id="KW-0472">Membrane</keyword>
<evidence type="ECO:0000313" key="3">
    <source>
        <dbReference type="EMBL" id="CAH1445496.1"/>
    </source>
</evidence>
<gene>
    <name evidence="3" type="ORF">LVIROSA_LOCUS31253</name>
</gene>
<dbReference type="Proteomes" id="UP001157418">
    <property type="component" value="Unassembled WGS sequence"/>
</dbReference>
<proteinExistence type="predicted"/>
<dbReference type="AlphaFoldDB" id="A0AAU9P5C2"/>